<dbReference type="Gramene" id="Pp3c13_23020V3.1">
    <property type="protein sequence ID" value="PAC:32931600.CDS.1"/>
    <property type="gene ID" value="Pp3c13_23020"/>
</dbReference>
<gene>
    <name evidence="1" type="ORF">PHYPA_017742</name>
</gene>
<protein>
    <submittedName>
        <fullName evidence="1 2">Uncharacterized protein</fullName>
    </submittedName>
</protein>
<dbReference type="InParanoid" id="A0A2K1JMZ9"/>
<dbReference type="EnsemblPlants" id="Pp3c13_23020V3.2">
    <property type="protein sequence ID" value="PAC:32931601.CDS.1"/>
    <property type="gene ID" value="Pp3c13_23020"/>
</dbReference>
<keyword evidence="3" id="KW-1185">Reference proteome</keyword>
<dbReference type="PaxDb" id="3218-PP1S37_175V6.1"/>
<sequence length="98" mass="10740">MVLFVSSGLSVQRATLVRMTHEWVAECRFLHAVFRSDHPGMFQFSPYLVAVGCGSRGDRVANQGLRCTDGSVEFYPACLAVHLPLLDRSLGTGVLAKE</sequence>
<dbReference type="EMBL" id="ABEU02000013">
    <property type="protein sequence ID" value="PNR42910.1"/>
    <property type="molecule type" value="Genomic_DNA"/>
</dbReference>
<dbReference type="AlphaFoldDB" id="A0A2K1JMZ9"/>
<organism evidence="1">
    <name type="scientific">Physcomitrium patens</name>
    <name type="common">Spreading-leaved earth moss</name>
    <name type="synonym">Physcomitrella patens</name>
    <dbReference type="NCBI Taxonomy" id="3218"/>
    <lineage>
        <taxon>Eukaryota</taxon>
        <taxon>Viridiplantae</taxon>
        <taxon>Streptophyta</taxon>
        <taxon>Embryophyta</taxon>
        <taxon>Bryophyta</taxon>
        <taxon>Bryophytina</taxon>
        <taxon>Bryopsida</taxon>
        <taxon>Funariidae</taxon>
        <taxon>Funariales</taxon>
        <taxon>Funariaceae</taxon>
        <taxon>Physcomitrium</taxon>
    </lineage>
</organism>
<dbReference type="Gramene" id="Pp3c13_23020V3.2">
    <property type="protein sequence ID" value="PAC:32931601.CDS.1"/>
    <property type="gene ID" value="Pp3c13_23020"/>
</dbReference>
<proteinExistence type="predicted"/>
<reference evidence="1 3" key="2">
    <citation type="journal article" date="2018" name="Plant J.">
        <title>The Physcomitrella patens chromosome-scale assembly reveals moss genome structure and evolution.</title>
        <authorList>
            <person name="Lang D."/>
            <person name="Ullrich K.K."/>
            <person name="Murat F."/>
            <person name="Fuchs J."/>
            <person name="Jenkins J."/>
            <person name="Haas F.B."/>
            <person name="Piednoel M."/>
            <person name="Gundlach H."/>
            <person name="Van Bel M."/>
            <person name="Meyberg R."/>
            <person name="Vives C."/>
            <person name="Morata J."/>
            <person name="Symeonidi A."/>
            <person name="Hiss M."/>
            <person name="Muchero W."/>
            <person name="Kamisugi Y."/>
            <person name="Saleh O."/>
            <person name="Blanc G."/>
            <person name="Decker E.L."/>
            <person name="van Gessel N."/>
            <person name="Grimwood J."/>
            <person name="Hayes R.D."/>
            <person name="Graham S.W."/>
            <person name="Gunter L.E."/>
            <person name="McDaniel S.F."/>
            <person name="Hoernstein S.N.W."/>
            <person name="Larsson A."/>
            <person name="Li F.W."/>
            <person name="Perroud P.F."/>
            <person name="Phillips J."/>
            <person name="Ranjan P."/>
            <person name="Rokshar D.S."/>
            <person name="Rothfels C.J."/>
            <person name="Schneider L."/>
            <person name="Shu S."/>
            <person name="Stevenson D.W."/>
            <person name="Thummler F."/>
            <person name="Tillich M."/>
            <person name="Villarreal Aguilar J.C."/>
            <person name="Widiez T."/>
            <person name="Wong G.K."/>
            <person name="Wymore A."/>
            <person name="Zhang Y."/>
            <person name="Zimmer A.D."/>
            <person name="Quatrano R.S."/>
            <person name="Mayer K.F.X."/>
            <person name="Goodstein D."/>
            <person name="Casacuberta J.M."/>
            <person name="Vandepoele K."/>
            <person name="Reski R."/>
            <person name="Cuming A.C."/>
            <person name="Tuskan G.A."/>
            <person name="Maumus F."/>
            <person name="Salse J."/>
            <person name="Schmutz J."/>
            <person name="Rensing S.A."/>
        </authorList>
    </citation>
    <scope>NUCLEOTIDE SEQUENCE [LARGE SCALE GENOMIC DNA]</scope>
    <source>
        <strain evidence="2 3">cv. Gransden 2004</strain>
    </source>
</reference>
<reference evidence="1 3" key="1">
    <citation type="journal article" date="2008" name="Science">
        <title>The Physcomitrella genome reveals evolutionary insights into the conquest of land by plants.</title>
        <authorList>
            <person name="Rensing S."/>
            <person name="Lang D."/>
            <person name="Zimmer A."/>
            <person name="Terry A."/>
            <person name="Salamov A."/>
            <person name="Shapiro H."/>
            <person name="Nishiyama T."/>
            <person name="Perroud P.-F."/>
            <person name="Lindquist E."/>
            <person name="Kamisugi Y."/>
            <person name="Tanahashi T."/>
            <person name="Sakakibara K."/>
            <person name="Fujita T."/>
            <person name="Oishi K."/>
            <person name="Shin-I T."/>
            <person name="Kuroki Y."/>
            <person name="Toyoda A."/>
            <person name="Suzuki Y."/>
            <person name="Hashimoto A."/>
            <person name="Yamaguchi K."/>
            <person name="Sugano A."/>
            <person name="Kohara Y."/>
            <person name="Fujiyama A."/>
            <person name="Anterola A."/>
            <person name="Aoki S."/>
            <person name="Ashton N."/>
            <person name="Barbazuk W.B."/>
            <person name="Barker E."/>
            <person name="Bennetzen J."/>
            <person name="Bezanilla M."/>
            <person name="Blankenship R."/>
            <person name="Cho S.H."/>
            <person name="Dutcher S."/>
            <person name="Estelle M."/>
            <person name="Fawcett J.A."/>
            <person name="Gundlach H."/>
            <person name="Hanada K."/>
            <person name="Heyl A."/>
            <person name="Hicks K.A."/>
            <person name="Hugh J."/>
            <person name="Lohr M."/>
            <person name="Mayer K."/>
            <person name="Melkozernov A."/>
            <person name="Murata T."/>
            <person name="Nelson D."/>
            <person name="Pils B."/>
            <person name="Prigge M."/>
            <person name="Reiss B."/>
            <person name="Renner T."/>
            <person name="Rombauts S."/>
            <person name="Rushton P."/>
            <person name="Sanderfoot A."/>
            <person name="Schween G."/>
            <person name="Shiu S.-H."/>
            <person name="Stueber K."/>
            <person name="Theodoulou F.L."/>
            <person name="Tu H."/>
            <person name="Van de Peer Y."/>
            <person name="Verrier P.J."/>
            <person name="Waters E."/>
            <person name="Wood A."/>
            <person name="Yang L."/>
            <person name="Cove D."/>
            <person name="Cuming A."/>
            <person name="Hasebe M."/>
            <person name="Lucas S."/>
            <person name="Mishler D.B."/>
            <person name="Reski R."/>
            <person name="Grigoriev I."/>
            <person name="Quatrano R.S."/>
            <person name="Boore J.L."/>
        </authorList>
    </citation>
    <scope>NUCLEOTIDE SEQUENCE [LARGE SCALE GENOMIC DNA]</scope>
    <source>
        <strain evidence="2 3">cv. Gransden 2004</strain>
    </source>
</reference>
<evidence type="ECO:0000313" key="2">
    <source>
        <dbReference type="EnsemblPlants" id="PAC:32931600.CDS.1"/>
    </source>
</evidence>
<accession>A0A2K1JMZ9</accession>
<evidence type="ECO:0000313" key="3">
    <source>
        <dbReference type="Proteomes" id="UP000006727"/>
    </source>
</evidence>
<dbReference type="Proteomes" id="UP000006727">
    <property type="component" value="Chromosome 13"/>
</dbReference>
<name>A0A2K1JMZ9_PHYPA</name>
<reference evidence="2" key="3">
    <citation type="submission" date="2020-12" db="UniProtKB">
        <authorList>
            <consortium name="EnsemblPlants"/>
        </authorList>
    </citation>
    <scope>IDENTIFICATION</scope>
</reference>
<dbReference type="EnsemblPlants" id="Pp3c13_23020V3.1">
    <property type="protein sequence ID" value="PAC:32931600.CDS.1"/>
    <property type="gene ID" value="Pp3c13_23020"/>
</dbReference>
<evidence type="ECO:0000313" key="1">
    <source>
        <dbReference type="EMBL" id="PNR42910.1"/>
    </source>
</evidence>